<reference evidence="6" key="2">
    <citation type="submission" date="2021-04" db="EMBL/GenBank/DDBJ databases">
        <authorList>
            <person name="Gilroy R."/>
        </authorList>
    </citation>
    <scope>NUCLEOTIDE SEQUENCE</scope>
    <source>
        <strain evidence="6">3436</strain>
    </source>
</reference>
<dbReference type="PANTHER" id="PTHR11560">
    <property type="entry name" value="39S RIBOSOMAL PROTEIN L10, MITOCHONDRIAL"/>
    <property type="match status" value="1"/>
</dbReference>
<dbReference type="AlphaFoldDB" id="A0A9D2F3D8"/>
<protein>
    <recommendedName>
        <fullName evidence="4 5">Large ribosomal subunit protein uL10</fullName>
    </recommendedName>
</protein>
<dbReference type="Gene3D" id="3.30.70.1730">
    <property type="match status" value="1"/>
</dbReference>
<keyword evidence="3 5" id="KW-0687">Ribonucleoprotein</keyword>
<gene>
    <name evidence="5 6" type="primary">rplJ</name>
    <name evidence="6" type="ORF">H9810_05915</name>
</gene>
<evidence type="ECO:0000256" key="1">
    <source>
        <dbReference type="ARBA" id="ARBA00008889"/>
    </source>
</evidence>
<comment type="similarity">
    <text evidence="1 5">Belongs to the universal ribosomal protein uL10 family.</text>
</comment>
<evidence type="ECO:0000256" key="3">
    <source>
        <dbReference type="ARBA" id="ARBA00023274"/>
    </source>
</evidence>
<dbReference type="InterPro" id="IPR001790">
    <property type="entry name" value="Ribosomal_uL10"/>
</dbReference>
<dbReference type="NCBIfam" id="NF000955">
    <property type="entry name" value="PRK00099.1-1"/>
    <property type="match status" value="1"/>
</dbReference>
<proteinExistence type="inferred from homology"/>
<comment type="caution">
    <text evidence="6">The sequence shown here is derived from an EMBL/GenBank/DDBJ whole genome shotgun (WGS) entry which is preliminary data.</text>
</comment>
<accession>A0A9D2F3D8</accession>
<evidence type="ECO:0000256" key="2">
    <source>
        <dbReference type="ARBA" id="ARBA00022980"/>
    </source>
</evidence>
<dbReference type="InterPro" id="IPR047865">
    <property type="entry name" value="Ribosomal_uL10_bac_type"/>
</dbReference>
<evidence type="ECO:0000313" key="7">
    <source>
        <dbReference type="Proteomes" id="UP000824031"/>
    </source>
</evidence>
<evidence type="ECO:0000256" key="4">
    <source>
        <dbReference type="ARBA" id="ARBA00035202"/>
    </source>
</evidence>
<dbReference type="HAMAP" id="MF_00362">
    <property type="entry name" value="Ribosomal_uL10"/>
    <property type="match status" value="1"/>
</dbReference>
<name>A0A9D2F3D8_9FIRM</name>
<keyword evidence="5" id="KW-0699">rRNA-binding</keyword>
<dbReference type="GO" id="GO:0070180">
    <property type="term" value="F:large ribosomal subunit rRNA binding"/>
    <property type="evidence" value="ECO:0007669"/>
    <property type="project" value="UniProtKB-UniRule"/>
</dbReference>
<keyword evidence="2 5" id="KW-0689">Ribosomal protein</keyword>
<dbReference type="GO" id="GO:0006412">
    <property type="term" value="P:translation"/>
    <property type="evidence" value="ECO:0007669"/>
    <property type="project" value="UniProtKB-UniRule"/>
</dbReference>
<dbReference type="Pfam" id="PF00466">
    <property type="entry name" value="Ribosomal_L10"/>
    <property type="match status" value="1"/>
</dbReference>
<dbReference type="InterPro" id="IPR043141">
    <property type="entry name" value="Ribosomal_uL10-like_sf"/>
</dbReference>
<keyword evidence="5" id="KW-0694">RNA-binding</keyword>
<dbReference type="CDD" id="cd05797">
    <property type="entry name" value="Ribosomal_L10"/>
    <property type="match status" value="1"/>
</dbReference>
<dbReference type="EMBL" id="DXBO01000088">
    <property type="protein sequence ID" value="HIZ48236.1"/>
    <property type="molecule type" value="Genomic_DNA"/>
</dbReference>
<comment type="subunit">
    <text evidence="5">Part of the ribosomal stalk of the 50S ribosomal subunit. The N-terminus interacts with L11 and the large rRNA to form the base of the stalk. The C-terminus forms an elongated spine to which L12 dimers bind in a sequential fashion forming a multimeric L10(L12)X complex.</text>
</comment>
<sequence length="171" mass="17929">MPSAKILESKKALVKALNEEITSSLAGVVVAYNGISVANDTKLRKELREAGVHYMVVKNTMLRLAVKGTQYEALTECFKGDTAIALSAEDPAAAARILCKFADADKSKRFVVKGGFCDGQVLDVAGVKSLSTMPNREGLLSMLAGSLNGIVGGLAVALQGIIDKQEDGEAA</sequence>
<dbReference type="GO" id="GO:1990904">
    <property type="term" value="C:ribonucleoprotein complex"/>
    <property type="evidence" value="ECO:0007669"/>
    <property type="project" value="UniProtKB-KW"/>
</dbReference>
<comment type="function">
    <text evidence="5">Forms part of the ribosomal stalk, playing a central role in the interaction of the ribosome with GTP-bound translation factors.</text>
</comment>
<dbReference type="Proteomes" id="UP000824031">
    <property type="component" value="Unassembled WGS sequence"/>
</dbReference>
<dbReference type="GO" id="GO:0005840">
    <property type="term" value="C:ribosome"/>
    <property type="evidence" value="ECO:0007669"/>
    <property type="project" value="UniProtKB-KW"/>
</dbReference>
<dbReference type="InterPro" id="IPR022973">
    <property type="entry name" value="Ribosomal_uL10_bac"/>
</dbReference>
<organism evidence="6 7">
    <name type="scientific">Candidatus Gemmiger excrementavium</name>
    <dbReference type="NCBI Taxonomy" id="2838608"/>
    <lineage>
        <taxon>Bacteria</taxon>
        <taxon>Bacillati</taxon>
        <taxon>Bacillota</taxon>
        <taxon>Clostridia</taxon>
        <taxon>Eubacteriales</taxon>
        <taxon>Gemmiger</taxon>
    </lineage>
</organism>
<evidence type="ECO:0000313" key="6">
    <source>
        <dbReference type="EMBL" id="HIZ48236.1"/>
    </source>
</evidence>
<dbReference type="SUPFAM" id="SSF160369">
    <property type="entry name" value="Ribosomal protein L10-like"/>
    <property type="match status" value="1"/>
</dbReference>
<reference evidence="6" key="1">
    <citation type="journal article" date="2021" name="PeerJ">
        <title>Extensive microbial diversity within the chicken gut microbiome revealed by metagenomics and culture.</title>
        <authorList>
            <person name="Gilroy R."/>
            <person name="Ravi A."/>
            <person name="Getino M."/>
            <person name="Pursley I."/>
            <person name="Horton D.L."/>
            <person name="Alikhan N.F."/>
            <person name="Baker D."/>
            <person name="Gharbi K."/>
            <person name="Hall N."/>
            <person name="Watson M."/>
            <person name="Adriaenssens E.M."/>
            <person name="Foster-Nyarko E."/>
            <person name="Jarju S."/>
            <person name="Secka A."/>
            <person name="Antonio M."/>
            <person name="Oren A."/>
            <person name="Chaudhuri R.R."/>
            <person name="La Ragione R."/>
            <person name="Hildebrand F."/>
            <person name="Pallen M.J."/>
        </authorList>
    </citation>
    <scope>NUCLEOTIDE SEQUENCE</scope>
    <source>
        <strain evidence="6">3436</strain>
    </source>
</reference>
<evidence type="ECO:0000256" key="5">
    <source>
        <dbReference type="HAMAP-Rule" id="MF_00362"/>
    </source>
</evidence>